<feature type="transmembrane region" description="Helical" evidence="5">
    <location>
        <begin position="33"/>
        <end position="53"/>
    </location>
</feature>
<proteinExistence type="predicted"/>
<dbReference type="EMBL" id="QSON01000007">
    <property type="protein sequence ID" value="RGJ02687.1"/>
    <property type="molecule type" value="Genomic_DNA"/>
</dbReference>
<dbReference type="GeneID" id="86062931"/>
<feature type="transmembrane region" description="Helical" evidence="5">
    <location>
        <begin position="206"/>
        <end position="227"/>
    </location>
</feature>
<dbReference type="Proteomes" id="UP000095651">
    <property type="component" value="Unassembled WGS sequence"/>
</dbReference>
<dbReference type="Pfam" id="PF04172">
    <property type="entry name" value="LrgB"/>
    <property type="match status" value="1"/>
</dbReference>
<keyword evidence="3 5" id="KW-1133">Transmembrane helix</keyword>
<dbReference type="Proteomes" id="UP000263014">
    <property type="component" value="Unassembled WGS sequence"/>
</dbReference>
<name>A0A173XY68_9FIRM</name>
<reference evidence="10 11" key="2">
    <citation type="submission" date="2018-08" db="EMBL/GenBank/DDBJ databases">
        <title>A genome reference for cultivated species of the human gut microbiota.</title>
        <authorList>
            <person name="Zou Y."/>
            <person name="Xue W."/>
            <person name="Luo G."/>
        </authorList>
    </citation>
    <scope>NUCLEOTIDE SEQUENCE [LARGE SCALE GENOMIC DNA]</scope>
    <source>
        <strain evidence="8 10">TF05-11AC</strain>
        <strain evidence="7 11">TM09-12</strain>
    </source>
</reference>
<evidence type="ECO:0000313" key="11">
    <source>
        <dbReference type="Proteomes" id="UP000263014"/>
    </source>
</evidence>
<evidence type="ECO:0000313" key="9">
    <source>
        <dbReference type="Proteomes" id="UP000095651"/>
    </source>
</evidence>
<reference evidence="6 9" key="1">
    <citation type="submission" date="2015-09" db="EMBL/GenBank/DDBJ databases">
        <authorList>
            <consortium name="Pathogen Informatics"/>
        </authorList>
    </citation>
    <scope>NUCLEOTIDE SEQUENCE [LARGE SCALE GENOMIC DNA]</scope>
    <source>
        <strain evidence="6 9">2789STDY5608850</strain>
    </source>
</reference>
<evidence type="ECO:0000256" key="5">
    <source>
        <dbReference type="SAM" id="Phobius"/>
    </source>
</evidence>
<dbReference type="AlphaFoldDB" id="A0A173XY68"/>
<evidence type="ECO:0000256" key="1">
    <source>
        <dbReference type="ARBA" id="ARBA00004141"/>
    </source>
</evidence>
<evidence type="ECO:0000256" key="2">
    <source>
        <dbReference type="ARBA" id="ARBA00022692"/>
    </source>
</evidence>
<dbReference type="EMBL" id="QSSQ01000001">
    <property type="protein sequence ID" value="RGM08691.1"/>
    <property type="molecule type" value="Genomic_DNA"/>
</dbReference>
<accession>A0A173XY68</accession>
<evidence type="ECO:0000256" key="3">
    <source>
        <dbReference type="ARBA" id="ARBA00022989"/>
    </source>
</evidence>
<comment type="subcellular location">
    <subcellularLocation>
        <location evidence="1">Membrane</location>
        <topology evidence="1">Multi-pass membrane protein</topology>
    </subcellularLocation>
</comment>
<dbReference type="EMBL" id="CYZE01000001">
    <property type="protein sequence ID" value="CUN55545.1"/>
    <property type="molecule type" value="Genomic_DNA"/>
</dbReference>
<dbReference type="PANTHER" id="PTHR30249">
    <property type="entry name" value="PUTATIVE SEROTONIN TRANSPORTER"/>
    <property type="match status" value="1"/>
</dbReference>
<evidence type="ECO:0000313" key="8">
    <source>
        <dbReference type="EMBL" id="RGM08691.1"/>
    </source>
</evidence>
<gene>
    <name evidence="6" type="primary">yohK</name>
    <name evidence="8" type="ORF">DXC39_01615</name>
    <name evidence="7" type="ORF">DXD79_16155</name>
    <name evidence="6" type="ORF">ERS852407_00547</name>
</gene>
<organism evidence="6 9">
    <name type="scientific">Hungatella hathewayi</name>
    <dbReference type="NCBI Taxonomy" id="154046"/>
    <lineage>
        <taxon>Bacteria</taxon>
        <taxon>Bacillati</taxon>
        <taxon>Bacillota</taxon>
        <taxon>Clostridia</taxon>
        <taxon>Lachnospirales</taxon>
        <taxon>Lachnospiraceae</taxon>
        <taxon>Hungatella</taxon>
    </lineage>
</organism>
<feature type="transmembrane region" description="Helical" evidence="5">
    <location>
        <begin position="147"/>
        <end position="166"/>
    </location>
</feature>
<sequence>MNEMIKEFLFFGAAVSIMGYELGLFLKAKFRLPIFNPLLISIIAVMIFLSVFHIDYESYNVSARYLSYLLTPATVCLAVPLYQQLSLLKKHARAILAGTVTGVLTTMATVLVLALLFQLTHEQYVTFLPKSITTAIGMGVSEEMGGIVTITVACIIITGIIGNIIAETVCRLFHITEPVAKGIAIGSASHAIGTTKAMEMGEIEGAMSSLAIAVSGLCTVLFASVFANFI</sequence>
<evidence type="ECO:0000313" key="7">
    <source>
        <dbReference type="EMBL" id="RGJ02687.1"/>
    </source>
</evidence>
<keyword evidence="4 5" id="KW-0472">Membrane</keyword>
<keyword evidence="2 5" id="KW-0812">Transmembrane</keyword>
<evidence type="ECO:0000313" key="6">
    <source>
        <dbReference type="EMBL" id="CUN55545.1"/>
    </source>
</evidence>
<dbReference type="Proteomes" id="UP000261257">
    <property type="component" value="Unassembled WGS sequence"/>
</dbReference>
<protein>
    <submittedName>
        <fullName evidence="6">LrgB family protein</fullName>
    </submittedName>
</protein>
<dbReference type="InterPro" id="IPR007300">
    <property type="entry name" value="CidB/LrgB"/>
</dbReference>
<feature type="transmembrane region" description="Helical" evidence="5">
    <location>
        <begin position="94"/>
        <end position="117"/>
    </location>
</feature>
<dbReference type="PANTHER" id="PTHR30249:SF0">
    <property type="entry name" value="PLASTIDAL GLYCOLATE_GLYCERATE TRANSLOCATOR 1, CHLOROPLASTIC"/>
    <property type="match status" value="1"/>
</dbReference>
<feature type="transmembrane region" description="Helical" evidence="5">
    <location>
        <begin position="65"/>
        <end position="82"/>
    </location>
</feature>
<dbReference type="RefSeq" id="WP_002603884.1">
    <property type="nucleotide sequence ID" value="NZ_CABIXC010000001.1"/>
</dbReference>
<evidence type="ECO:0000313" key="10">
    <source>
        <dbReference type="Proteomes" id="UP000261257"/>
    </source>
</evidence>
<feature type="transmembrane region" description="Helical" evidence="5">
    <location>
        <begin position="6"/>
        <end position="26"/>
    </location>
</feature>
<evidence type="ECO:0000256" key="4">
    <source>
        <dbReference type="ARBA" id="ARBA00023136"/>
    </source>
</evidence>
<dbReference type="GO" id="GO:0016020">
    <property type="term" value="C:membrane"/>
    <property type="evidence" value="ECO:0007669"/>
    <property type="project" value="UniProtKB-SubCell"/>
</dbReference>